<evidence type="ECO:0000256" key="11">
    <source>
        <dbReference type="SAM" id="SignalP"/>
    </source>
</evidence>
<sequence>MRFPVCLLVSLLCAFPVAASAQTQTPPATPAEPAAETGDTLAQAAEDAVERIERDELRIGISTFPPFVLTGGNPHSGFSIELWRLVAESLDVDYTFVASTGVADKLARLRGDQLDVAIGGITVTTERERLVDFTHPVTDSGLGILVREGEGGGAGFFQRITFNDSKWGLVIGFLALVIVAGNLIWWAERGRESFSDKYFPGVFEGMYWAIVTASTVGYGDKTPTSWRGRAIAGLTIVITLPLFALFTAELASTITVAEIQSRIDGPEDLRDKRVGVVRGTVAADWAAGFGLELVQWDGIGEVYDALDREVVDAVIHDAPSLQYYAQNQGKDDVQVVGGLFQAQSIAFALNEGSPLREPLNRALLSLVESGELERLRVRWFGTGARK</sequence>
<dbReference type="Pfam" id="PF07885">
    <property type="entry name" value="Ion_trans_2"/>
    <property type="match status" value="1"/>
</dbReference>
<proteinExistence type="predicted"/>
<keyword evidence="2" id="KW-0813">Transport</keyword>
<evidence type="ECO:0000256" key="9">
    <source>
        <dbReference type="ARBA" id="ARBA00023303"/>
    </source>
</evidence>
<dbReference type="InterPro" id="IPR015683">
    <property type="entry name" value="Ionotropic_Glu_rcpt"/>
</dbReference>
<dbReference type="SMART" id="SM00079">
    <property type="entry name" value="PBPe"/>
    <property type="match status" value="1"/>
</dbReference>
<protein>
    <submittedName>
        <fullName evidence="14">Extracellular solute-binding protein family 3</fullName>
    </submittedName>
</protein>
<dbReference type="InterPro" id="IPR001320">
    <property type="entry name" value="Iontro_rcpt_C"/>
</dbReference>
<dbReference type="EMBL" id="CP001804">
    <property type="protein sequence ID" value="ACY15687.1"/>
    <property type="molecule type" value="Genomic_DNA"/>
</dbReference>
<dbReference type="GO" id="GO:0015276">
    <property type="term" value="F:ligand-gated monoatomic ion channel activity"/>
    <property type="evidence" value="ECO:0007669"/>
    <property type="project" value="InterPro"/>
</dbReference>
<evidence type="ECO:0000313" key="15">
    <source>
        <dbReference type="Proteomes" id="UP000001880"/>
    </source>
</evidence>
<evidence type="ECO:0000256" key="6">
    <source>
        <dbReference type="ARBA" id="ARBA00023136"/>
    </source>
</evidence>
<evidence type="ECO:0000256" key="4">
    <source>
        <dbReference type="ARBA" id="ARBA00022989"/>
    </source>
</evidence>
<feature type="transmembrane region" description="Helical" evidence="10">
    <location>
        <begin position="167"/>
        <end position="186"/>
    </location>
</feature>
<dbReference type="KEGG" id="hoh:Hoch_3185"/>
<keyword evidence="8" id="KW-0325">Glycoprotein</keyword>
<keyword evidence="15" id="KW-1185">Reference proteome</keyword>
<evidence type="ECO:0000256" key="10">
    <source>
        <dbReference type="SAM" id="Phobius"/>
    </source>
</evidence>
<dbReference type="Gene3D" id="3.40.190.10">
    <property type="entry name" value="Periplasmic binding protein-like II"/>
    <property type="match status" value="3"/>
</dbReference>
<organism evidence="14 15">
    <name type="scientific">Haliangium ochraceum (strain DSM 14365 / JCM 11303 / SMP-2)</name>
    <dbReference type="NCBI Taxonomy" id="502025"/>
    <lineage>
        <taxon>Bacteria</taxon>
        <taxon>Pseudomonadati</taxon>
        <taxon>Myxococcota</taxon>
        <taxon>Polyangia</taxon>
        <taxon>Haliangiales</taxon>
        <taxon>Kofleriaceae</taxon>
        <taxon>Haliangium</taxon>
    </lineage>
</organism>
<keyword evidence="5" id="KW-0406">Ion transport</keyword>
<evidence type="ECO:0000259" key="12">
    <source>
        <dbReference type="SMART" id="SM00062"/>
    </source>
</evidence>
<dbReference type="SUPFAM" id="SSF53850">
    <property type="entry name" value="Periplasmic binding protein-like II"/>
    <property type="match status" value="1"/>
</dbReference>
<dbReference type="eggNOG" id="COG0834">
    <property type="taxonomic scope" value="Bacteria"/>
</dbReference>
<dbReference type="Proteomes" id="UP000001880">
    <property type="component" value="Chromosome"/>
</dbReference>
<evidence type="ECO:0000313" key="14">
    <source>
        <dbReference type="EMBL" id="ACY15687.1"/>
    </source>
</evidence>
<dbReference type="GO" id="GO:0016020">
    <property type="term" value="C:membrane"/>
    <property type="evidence" value="ECO:0007669"/>
    <property type="project" value="UniProtKB-SubCell"/>
</dbReference>
<evidence type="ECO:0000256" key="8">
    <source>
        <dbReference type="ARBA" id="ARBA00023180"/>
    </source>
</evidence>
<evidence type="ECO:0000259" key="13">
    <source>
        <dbReference type="SMART" id="SM00079"/>
    </source>
</evidence>
<evidence type="ECO:0000256" key="2">
    <source>
        <dbReference type="ARBA" id="ARBA00022448"/>
    </source>
</evidence>
<name>D0LSI8_HALO1</name>
<comment type="subcellular location">
    <subcellularLocation>
        <location evidence="1">Membrane</location>
        <topology evidence="1">Multi-pass membrane protein</topology>
    </subcellularLocation>
</comment>
<evidence type="ECO:0000256" key="7">
    <source>
        <dbReference type="ARBA" id="ARBA00023170"/>
    </source>
</evidence>
<evidence type="ECO:0000256" key="3">
    <source>
        <dbReference type="ARBA" id="ARBA00022692"/>
    </source>
</evidence>
<evidence type="ECO:0000256" key="5">
    <source>
        <dbReference type="ARBA" id="ARBA00023065"/>
    </source>
</evidence>
<keyword evidence="7" id="KW-0675">Receptor</keyword>
<feature type="chain" id="PRO_5003011612" evidence="11">
    <location>
        <begin position="22"/>
        <end position="386"/>
    </location>
</feature>
<dbReference type="OrthoDB" id="5419093at2"/>
<dbReference type="SMART" id="SM00062">
    <property type="entry name" value="PBPb"/>
    <property type="match status" value="1"/>
</dbReference>
<dbReference type="Gene3D" id="1.10.287.70">
    <property type="match status" value="1"/>
</dbReference>
<dbReference type="HOGENOM" id="CLU_019602_21_0_7"/>
<feature type="signal peptide" evidence="11">
    <location>
        <begin position="1"/>
        <end position="21"/>
    </location>
</feature>
<dbReference type="AlphaFoldDB" id="D0LSI8"/>
<dbReference type="InterPro" id="IPR013099">
    <property type="entry name" value="K_chnl_dom"/>
</dbReference>
<feature type="transmembrane region" description="Helical" evidence="10">
    <location>
        <begin position="198"/>
        <end position="218"/>
    </location>
</feature>
<feature type="domain" description="Solute-binding protein family 3/N-terminal" evidence="12">
    <location>
        <begin position="56"/>
        <end position="383"/>
    </location>
</feature>
<dbReference type="STRING" id="502025.Hoch_3185"/>
<feature type="domain" description="Ionotropic glutamate receptor C-terminal" evidence="13">
    <location>
        <begin position="58"/>
        <end position="382"/>
    </location>
</feature>
<dbReference type="Pfam" id="PF00497">
    <property type="entry name" value="SBP_bac_3"/>
    <property type="match status" value="1"/>
</dbReference>
<keyword evidence="3 10" id="KW-0812">Transmembrane</keyword>
<dbReference type="InterPro" id="IPR001638">
    <property type="entry name" value="Solute-binding_3/MltF_N"/>
</dbReference>
<feature type="transmembrane region" description="Helical" evidence="10">
    <location>
        <begin position="230"/>
        <end position="252"/>
    </location>
</feature>
<gene>
    <name evidence="14" type="ordered locus">Hoch_3185</name>
</gene>
<dbReference type="PANTHER" id="PTHR18966">
    <property type="entry name" value="IONOTROPIC GLUTAMATE RECEPTOR"/>
    <property type="match status" value="1"/>
</dbReference>
<keyword evidence="9" id="KW-0407">Ion channel</keyword>
<reference evidence="14 15" key="1">
    <citation type="journal article" date="2010" name="Stand. Genomic Sci.">
        <title>Complete genome sequence of Haliangium ochraceum type strain (SMP-2).</title>
        <authorList>
            <consortium name="US DOE Joint Genome Institute (JGI-PGF)"/>
            <person name="Ivanova N."/>
            <person name="Daum C."/>
            <person name="Lang E."/>
            <person name="Abt B."/>
            <person name="Kopitz M."/>
            <person name="Saunders E."/>
            <person name="Lapidus A."/>
            <person name="Lucas S."/>
            <person name="Glavina Del Rio T."/>
            <person name="Nolan M."/>
            <person name="Tice H."/>
            <person name="Copeland A."/>
            <person name="Cheng J.F."/>
            <person name="Chen F."/>
            <person name="Bruce D."/>
            <person name="Goodwin L."/>
            <person name="Pitluck S."/>
            <person name="Mavromatis K."/>
            <person name="Pati A."/>
            <person name="Mikhailova N."/>
            <person name="Chen A."/>
            <person name="Palaniappan K."/>
            <person name="Land M."/>
            <person name="Hauser L."/>
            <person name="Chang Y.J."/>
            <person name="Jeffries C.D."/>
            <person name="Detter J.C."/>
            <person name="Brettin T."/>
            <person name="Rohde M."/>
            <person name="Goker M."/>
            <person name="Bristow J."/>
            <person name="Markowitz V."/>
            <person name="Eisen J.A."/>
            <person name="Hugenholtz P."/>
            <person name="Kyrpides N.C."/>
            <person name="Klenk H.P."/>
        </authorList>
    </citation>
    <scope>NUCLEOTIDE SEQUENCE [LARGE SCALE GENOMIC DNA]</scope>
    <source>
        <strain evidence="15">DSM 14365 / CIP 107738 / JCM 11303 / AJ 13395 / SMP-2</strain>
    </source>
</reference>
<dbReference type="RefSeq" id="WP_012828287.1">
    <property type="nucleotide sequence ID" value="NC_013440.1"/>
</dbReference>
<evidence type="ECO:0000256" key="1">
    <source>
        <dbReference type="ARBA" id="ARBA00004141"/>
    </source>
</evidence>
<keyword evidence="6 10" id="KW-0472">Membrane</keyword>
<dbReference type="SUPFAM" id="SSF81324">
    <property type="entry name" value="Voltage-gated potassium channels"/>
    <property type="match status" value="1"/>
</dbReference>
<accession>D0LSI8</accession>
<keyword evidence="11" id="KW-0732">Signal</keyword>
<keyword evidence="4 10" id="KW-1133">Transmembrane helix</keyword>